<keyword evidence="5 15" id="KW-0378">Hydrolase</keyword>
<name>A0A4R5KEJ5_9MICC</name>
<evidence type="ECO:0000256" key="8">
    <source>
        <dbReference type="ARBA" id="ARBA00022840"/>
    </source>
</evidence>
<dbReference type="PROSITE" id="PS51217">
    <property type="entry name" value="UVRD_HELICASE_CTER"/>
    <property type="match status" value="1"/>
</dbReference>
<dbReference type="Pfam" id="PF00580">
    <property type="entry name" value="UvrD-helicase"/>
    <property type="match status" value="1"/>
</dbReference>
<evidence type="ECO:0000256" key="15">
    <source>
        <dbReference type="PROSITE-ProRule" id="PRU00560"/>
    </source>
</evidence>
<keyword evidence="10" id="KW-0234">DNA repair</keyword>
<evidence type="ECO:0000313" key="20">
    <source>
        <dbReference type="Proteomes" id="UP000295511"/>
    </source>
</evidence>
<evidence type="ECO:0000259" key="17">
    <source>
        <dbReference type="PROSITE" id="PS51198"/>
    </source>
</evidence>
<dbReference type="Proteomes" id="UP000295511">
    <property type="component" value="Unassembled WGS sequence"/>
</dbReference>
<keyword evidence="20" id="KW-1185">Reference proteome</keyword>
<evidence type="ECO:0000256" key="2">
    <source>
        <dbReference type="ARBA" id="ARBA00022722"/>
    </source>
</evidence>
<dbReference type="Pfam" id="PF12705">
    <property type="entry name" value="PDDEXK_1"/>
    <property type="match status" value="1"/>
</dbReference>
<dbReference type="AlphaFoldDB" id="A0A4R5KEJ5"/>
<evidence type="ECO:0000256" key="1">
    <source>
        <dbReference type="ARBA" id="ARBA00009922"/>
    </source>
</evidence>
<comment type="caution">
    <text evidence="19">The sequence shown here is derived from an EMBL/GenBank/DDBJ whole genome shotgun (WGS) entry which is preliminary data.</text>
</comment>
<dbReference type="SUPFAM" id="SSF52540">
    <property type="entry name" value="P-loop containing nucleoside triphosphate hydrolases"/>
    <property type="match status" value="1"/>
</dbReference>
<evidence type="ECO:0000256" key="3">
    <source>
        <dbReference type="ARBA" id="ARBA00022741"/>
    </source>
</evidence>
<dbReference type="InterPro" id="IPR027417">
    <property type="entry name" value="P-loop_NTPase"/>
</dbReference>
<dbReference type="InterPro" id="IPR000212">
    <property type="entry name" value="DNA_helicase_UvrD/REP"/>
</dbReference>
<keyword evidence="7" id="KW-0269">Exonuclease</keyword>
<evidence type="ECO:0000256" key="10">
    <source>
        <dbReference type="ARBA" id="ARBA00023204"/>
    </source>
</evidence>
<dbReference type="Gene3D" id="1.10.10.160">
    <property type="match status" value="1"/>
</dbReference>
<dbReference type="InterPro" id="IPR013986">
    <property type="entry name" value="DExx_box_DNA_helicase_dom_sf"/>
</dbReference>
<dbReference type="InterPro" id="IPR038726">
    <property type="entry name" value="PDDEXK_AddAB-type"/>
</dbReference>
<keyword evidence="11" id="KW-0413">Isomerase</keyword>
<evidence type="ECO:0000256" key="9">
    <source>
        <dbReference type="ARBA" id="ARBA00023125"/>
    </source>
</evidence>
<evidence type="ECO:0000256" key="11">
    <source>
        <dbReference type="ARBA" id="ARBA00023235"/>
    </source>
</evidence>
<dbReference type="Gene3D" id="3.40.50.300">
    <property type="entry name" value="P-loop containing nucleotide triphosphate hydrolases"/>
    <property type="match status" value="3"/>
</dbReference>
<keyword evidence="2" id="KW-0540">Nuclease</keyword>
<dbReference type="GO" id="GO:0043138">
    <property type="term" value="F:3'-5' DNA helicase activity"/>
    <property type="evidence" value="ECO:0007669"/>
    <property type="project" value="UniProtKB-EC"/>
</dbReference>
<keyword evidence="3 15" id="KW-0547">Nucleotide-binding</keyword>
<protein>
    <recommendedName>
        <fullName evidence="13">DNA 3'-5' helicase</fullName>
        <ecNumber evidence="13">5.6.2.4</ecNumber>
    </recommendedName>
</protein>
<reference evidence="19 20" key="1">
    <citation type="submission" date="2019-03" db="EMBL/GenBank/DDBJ databases">
        <title>Whole genome sequence of Arthrobacter sp JH1-1.</title>
        <authorList>
            <person name="Trinh H.N."/>
        </authorList>
    </citation>
    <scope>NUCLEOTIDE SEQUENCE [LARGE SCALE GENOMIC DNA]</scope>
    <source>
        <strain evidence="19 20">JH1-1</strain>
    </source>
</reference>
<dbReference type="InterPro" id="IPR014017">
    <property type="entry name" value="DNA_helicase_UvrD-like_C"/>
</dbReference>
<evidence type="ECO:0000256" key="7">
    <source>
        <dbReference type="ARBA" id="ARBA00022839"/>
    </source>
</evidence>
<evidence type="ECO:0000259" key="18">
    <source>
        <dbReference type="PROSITE" id="PS51217"/>
    </source>
</evidence>
<evidence type="ECO:0000256" key="5">
    <source>
        <dbReference type="ARBA" id="ARBA00022801"/>
    </source>
</evidence>
<feature type="domain" description="UvrD-like helicase C-terminal" evidence="18">
    <location>
        <begin position="377"/>
        <end position="676"/>
    </location>
</feature>
<dbReference type="EMBL" id="SMRU01000020">
    <property type="protein sequence ID" value="TDF93095.1"/>
    <property type="molecule type" value="Genomic_DNA"/>
</dbReference>
<comment type="similarity">
    <text evidence="1">Belongs to the helicase family. UvrD subfamily.</text>
</comment>
<dbReference type="GO" id="GO:0004527">
    <property type="term" value="F:exonuclease activity"/>
    <property type="evidence" value="ECO:0007669"/>
    <property type="project" value="UniProtKB-KW"/>
</dbReference>
<accession>A0A4R5KEJ5</accession>
<dbReference type="EC" id="5.6.2.4" evidence="13"/>
<keyword evidence="6 15" id="KW-0347">Helicase</keyword>
<feature type="domain" description="UvrD-like helicase ATP-binding" evidence="17">
    <location>
        <begin position="47"/>
        <end position="350"/>
    </location>
</feature>
<evidence type="ECO:0000256" key="6">
    <source>
        <dbReference type="ARBA" id="ARBA00022806"/>
    </source>
</evidence>
<dbReference type="GO" id="GO:0033202">
    <property type="term" value="C:DNA helicase complex"/>
    <property type="evidence" value="ECO:0007669"/>
    <property type="project" value="TreeGrafter"/>
</dbReference>
<keyword evidence="4" id="KW-0227">DNA damage</keyword>
<dbReference type="InterPro" id="IPR014016">
    <property type="entry name" value="UvrD-like_ATP-bd"/>
</dbReference>
<organism evidence="19 20">
    <name type="scientific">Arthrobacter terricola</name>
    <dbReference type="NCBI Taxonomy" id="2547396"/>
    <lineage>
        <taxon>Bacteria</taxon>
        <taxon>Bacillati</taxon>
        <taxon>Actinomycetota</taxon>
        <taxon>Actinomycetes</taxon>
        <taxon>Micrococcales</taxon>
        <taxon>Micrococcaceae</taxon>
        <taxon>Arthrobacter</taxon>
    </lineage>
</organism>
<evidence type="ECO:0000256" key="14">
    <source>
        <dbReference type="ARBA" id="ARBA00048988"/>
    </source>
</evidence>
<dbReference type="PANTHER" id="PTHR11070">
    <property type="entry name" value="UVRD / RECB / PCRA DNA HELICASE FAMILY MEMBER"/>
    <property type="match status" value="1"/>
</dbReference>
<proteinExistence type="inferred from homology"/>
<sequence>MSRSAAPPVTPQEKQQETSQATAQAPAGTARLRLLPPREVKQVAPVLSVDQTAVVELPHGSGPVLVPGAPGTGKSTVLVETAVRRVQRDGVDPERILILAPGRHAASALRDSFTGRLDRSLSTTPARTWASYAFDLIRRAKAEGILPLQRPPKLLSGPEQDLIIKELLEGHQLPGFELPWPKDLSAALPTRGFRQEVRQLFDRIIESGRTADDLRSLAYECGRPDWIAAADLYSEYRDVLDLRMPEAFDPAGIITAARQIFQDAPEFLAAERDRLQLILVDDVQEANPAVFELLADIAEGKDVLVASSPDTVVQGFRGARPDLVAELPSLLGGIDGKVLELPLRHTHRHLPALADAWTGVAERISQRAGGQLARRLDPIPVSAAPDNAAPDNAALVDAAGVEQRQGRVEAHVLPSAVHELRYVTQRILEAQLRENRAFGDIAVIVRNGGQLSQLQRYLGGQGIPVRVPVADSAVRDEVAVRPLLEVFGVVLDAGKLTPELAVSLLTSRIGGATAIELRRLRQSLRREELLGGGGRSSDALLVEALVEPGALGSLGIEGSSARRLARVIAAGRTAAEEAGANAESVLWALWQATGLAVRWAEMALDGGPAGARADRDLDAMMALFHTAERYVTQLPGSGPEQFLEYLLSQELPMDTLAARAQLEDAVELMTPASAAGREWPVVIVAGLQEGVWPNTRLRGELLGSTLFADAVEHGAAHALQRGALSRLRDIRYDELRSFSAAVSRAREHLICTAVSSEDEQQSAFLDYVAPLESGQFRRDYTPVDRPMTLRALVAELRQRVQPDDAGLAQPAVAAEATEAARVLAHLATVQPAVPGAHPDSWWGLAPLSSAEPVVPEGGTVFVSPSKVETVHKSPLDWFVQAAGGEAATDFARSLGTLVHTIAQELPDASGAEYIAELLRRWPTLGMKDNWEGRLDFQRAEQMVRKLAQYVISMRLEGRSLAGVEVDFDVPLAPVSVVPSASLAAAVSSAAPDENGQREGTSEFRNAVLRGQVDRLEIDPEGRLVIVDLKTGKRQPSKAELERHPQLGAYQAAVLHGAFEPPEGVDKPANPQGPVPGGAVLAQLGTKSKAPAIQAQDPLEPGQNWAQDLVAEAAVLMAGASFEARHDPSKSGHGGHGCRLPDICPLCARGKQVTE</sequence>
<evidence type="ECO:0000256" key="13">
    <source>
        <dbReference type="ARBA" id="ARBA00034808"/>
    </source>
</evidence>
<feature type="region of interest" description="Disordered" evidence="16">
    <location>
        <begin position="1"/>
        <end position="27"/>
    </location>
</feature>
<evidence type="ECO:0000313" key="19">
    <source>
        <dbReference type="EMBL" id="TDF93095.1"/>
    </source>
</evidence>
<keyword evidence="8 15" id="KW-0067">ATP-binding</keyword>
<dbReference type="GO" id="GO:0003677">
    <property type="term" value="F:DNA binding"/>
    <property type="evidence" value="ECO:0007669"/>
    <property type="project" value="UniProtKB-KW"/>
</dbReference>
<dbReference type="InterPro" id="IPR011604">
    <property type="entry name" value="PDDEXK-like_dom_sf"/>
</dbReference>
<dbReference type="Gene3D" id="3.90.320.10">
    <property type="match status" value="1"/>
</dbReference>
<evidence type="ECO:0000256" key="16">
    <source>
        <dbReference type="SAM" id="MobiDB-lite"/>
    </source>
</evidence>
<evidence type="ECO:0000256" key="12">
    <source>
        <dbReference type="ARBA" id="ARBA00034617"/>
    </source>
</evidence>
<feature type="binding site" evidence="15">
    <location>
        <begin position="68"/>
        <end position="75"/>
    </location>
    <ligand>
        <name>ATP</name>
        <dbReference type="ChEBI" id="CHEBI:30616"/>
    </ligand>
</feature>
<comment type="catalytic activity">
    <reaction evidence="14">
        <text>ATP + H2O = ADP + phosphate + H(+)</text>
        <dbReference type="Rhea" id="RHEA:13065"/>
        <dbReference type="ChEBI" id="CHEBI:15377"/>
        <dbReference type="ChEBI" id="CHEBI:15378"/>
        <dbReference type="ChEBI" id="CHEBI:30616"/>
        <dbReference type="ChEBI" id="CHEBI:43474"/>
        <dbReference type="ChEBI" id="CHEBI:456216"/>
        <dbReference type="EC" id="5.6.2.4"/>
    </reaction>
</comment>
<comment type="catalytic activity">
    <reaction evidence="12">
        <text>Couples ATP hydrolysis with the unwinding of duplex DNA by translocating in the 3'-5' direction.</text>
        <dbReference type="EC" id="5.6.2.4"/>
    </reaction>
</comment>
<dbReference type="OrthoDB" id="5240387at2"/>
<dbReference type="GO" id="GO:0000725">
    <property type="term" value="P:recombinational repair"/>
    <property type="evidence" value="ECO:0007669"/>
    <property type="project" value="TreeGrafter"/>
</dbReference>
<evidence type="ECO:0000256" key="4">
    <source>
        <dbReference type="ARBA" id="ARBA00022763"/>
    </source>
</evidence>
<dbReference type="PANTHER" id="PTHR11070:SF59">
    <property type="entry name" value="DNA 3'-5' HELICASE"/>
    <property type="match status" value="1"/>
</dbReference>
<dbReference type="GO" id="GO:0005524">
    <property type="term" value="F:ATP binding"/>
    <property type="evidence" value="ECO:0007669"/>
    <property type="project" value="UniProtKB-UniRule"/>
</dbReference>
<dbReference type="GO" id="GO:0005829">
    <property type="term" value="C:cytosol"/>
    <property type="evidence" value="ECO:0007669"/>
    <property type="project" value="TreeGrafter"/>
</dbReference>
<gene>
    <name evidence="19" type="ORF">E1809_16565</name>
</gene>
<keyword evidence="9" id="KW-0238">DNA-binding</keyword>
<dbReference type="PROSITE" id="PS51198">
    <property type="entry name" value="UVRD_HELICASE_ATP_BIND"/>
    <property type="match status" value="1"/>
</dbReference>